<evidence type="ECO:0000256" key="6">
    <source>
        <dbReference type="ARBA" id="ARBA00023125"/>
    </source>
</evidence>
<dbReference type="InterPro" id="IPR024187">
    <property type="entry name" value="Sig_transdc_resp-reg_cit/mal"/>
</dbReference>
<dbReference type="Pfam" id="PF20714">
    <property type="entry name" value="HTH_64"/>
    <property type="match status" value="1"/>
</dbReference>
<dbReference type="InterPro" id="IPR051271">
    <property type="entry name" value="2C-system_Tx_regulators"/>
</dbReference>
<evidence type="ECO:0000256" key="4">
    <source>
        <dbReference type="ARBA" id="ARBA00023012"/>
    </source>
</evidence>
<dbReference type="SMART" id="SM00448">
    <property type="entry name" value="REC"/>
    <property type="match status" value="1"/>
</dbReference>
<evidence type="ECO:0000313" key="13">
    <source>
        <dbReference type="Proteomes" id="UP000005695"/>
    </source>
</evidence>
<keyword evidence="13" id="KW-1185">Reference proteome</keyword>
<keyword evidence="3 10" id="KW-0597">Phosphoprotein</keyword>
<dbReference type="InterPro" id="IPR011006">
    <property type="entry name" value="CheY-like_superfamily"/>
</dbReference>
<dbReference type="Proteomes" id="UP000005695">
    <property type="component" value="Unassembled WGS sequence"/>
</dbReference>
<evidence type="ECO:0000256" key="9">
    <source>
        <dbReference type="PIRNR" id="PIRNR006171"/>
    </source>
</evidence>
<reference evidence="12" key="2">
    <citation type="submission" date="2006-05" db="EMBL/GenBank/DDBJ databases">
        <title>Sequencing of the draft genome and assembly of Desulfuromonas acetoxidans DSM 684.</title>
        <authorList>
            <consortium name="US DOE Joint Genome Institute (JGI-PGF)"/>
            <person name="Copeland A."/>
            <person name="Lucas S."/>
            <person name="Lapidus A."/>
            <person name="Barry K."/>
            <person name="Detter J.C."/>
            <person name="Glavina del Rio T."/>
            <person name="Hammon N."/>
            <person name="Israni S."/>
            <person name="Dalin E."/>
            <person name="Tice H."/>
            <person name="Bruce D."/>
            <person name="Pitluck S."/>
            <person name="Richardson P."/>
        </authorList>
    </citation>
    <scope>NUCLEOTIDE SEQUENCE [LARGE SCALE GENOMIC DNA]</scope>
    <source>
        <strain evidence="12">DSM 684</strain>
    </source>
</reference>
<evidence type="ECO:0000256" key="7">
    <source>
        <dbReference type="ARBA" id="ARBA00023159"/>
    </source>
</evidence>
<comment type="subcellular location">
    <subcellularLocation>
        <location evidence="1 9">Cytoplasm</location>
    </subcellularLocation>
</comment>
<feature type="modified residue" description="4-aspartylphosphate" evidence="10">
    <location>
        <position position="56"/>
    </location>
</feature>
<dbReference type="Pfam" id="PF00072">
    <property type="entry name" value="Response_reg"/>
    <property type="match status" value="1"/>
</dbReference>
<dbReference type="InterPro" id="IPR048714">
    <property type="entry name" value="DpiA-like_HTH"/>
</dbReference>
<dbReference type="GO" id="GO:0003700">
    <property type="term" value="F:DNA-binding transcription factor activity"/>
    <property type="evidence" value="ECO:0007669"/>
    <property type="project" value="InterPro"/>
</dbReference>
<evidence type="ECO:0000256" key="1">
    <source>
        <dbReference type="ARBA" id="ARBA00004496"/>
    </source>
</evidence>
<feature type="domain" description="Response regulatory" evidence="11">
    <location>
        <begin position="5"/>
        <end position="121"/>
    </location>
</feature>
<dbReference type="GO" id="GO:0000156">
    <property type="term" value="F:phosphorelay response regulator activity"/>
    <property type="evidence" value="ECO:0007669"/>
    <property type="project" value="TreeGrafter"/>
</dbReference>
<evidence type="ECO:0000256" key="3">
    <source>
        <dbReference type="ARBA" id="ARBA00022553"/>
    </source>
</evidence>
<accession>Q1JWV2</accession>
<keyword evidence="6 9" id="KW-0238">DNA-binding</keyword>
<keyword evidence="5 9" id="KW-0805">Transcription regulation</keyword>
<dbReference type="RefSeq" id="WP_006002207.1">
    <property type="nucleotide sequence ID" value="NZ_AAEW02000019.1"/>
</dbReference>
<evidence type="ECO:0000256" key="2">
    <source>
        <dbReference type="ARBA" id="ARBA00022490"/>
    </source>
</evidence>
<evidence type="ECO:0000259" key="11">
    <source>
        <dbReference type="PROSITE" id="PS50110"/>
    </source>
</evidence>
<protein>
    <recommendedName>
        <fullName evidence="9">Transcriptional regulatory protein</fullName>
    </recommendedName>
</protein>
<name>Q1JWV2_DESA6</name>
<evidence type="ECO:0000313" key="12">
    <source>
        <dbReference type="EMBL" id="EAT14692.1"/>
    </source>
</evidence>
<dbReference type="SUPFAM" id="SSF52172">
    <property type="entry name" value="CheY-like"/>
    <property type="match status" value="1"/>
</dbReference>
<dbReference type="PANTHER" id="PTHR45526:SF1">
    <property type="entry name" value="TRANSCRIPTIONAL REGULATORY PROTEIN DCUR-RELATED"/>
    <property type="match status" value="1"/>
</dbReference>
<dbReference type="PANTHER" id="PTHR45526">
    <property type="entry name" value="TRANSCRIPTIONAL REGULATORY PROTEIN DPIA"/>
    <property type="match status" value="1"/>
</dbReference>
<comment type="caution">
    <text evidence="12">The sequence shown here is derived from an EMBL/GenBank/DDBJ whole genome shotgun (WGS) entry which is preliminary data.</text>
</comment>
<keyword evidence="8 9" id="KW-0804">Transcription</keyword>
<sequence>MTPLRVLIVEDDPRIAQLHQRFCEKVAGFEVSGLAATYEEADELATILEPDLLLLDLYLPDGNGMDLLRQLRSRGQEVDVVLITAAKDVAAVQQALRAGAFDYIVKPAVFARFEEALTKFAAYRQQLEQGDVLNQNDIDQLLHSHHQPKVMDRGAVPKGIDPLTLTKIRQVFADQEQQGLSAEEVGAQIGASRSTARRYLEYMVSISELTADVVYGTVGRPERRYFSFEN</sequence>
<dbReference type="PIRSF" id="PIRSF006171">
    <property type="entry name" value="RR_citrat_malat"/>
    <property type="match status" value="1"/>
</dbReference>
<dbReference type="Gene3D" id="3.40.50.2300">
    <property type="match status" value="1"/>
</dbReference>
<evidence type="ECO:0000256" key="8">
    <source>
        <dbReference type="ARBA" id="ARBA00023163"/>
    </source>
</evidence>
<dbReference type="GO" id="GO:0005737">
    <property type="term" value="C:cytoplasm"/>
    <property type="evidence" value="ECO:0007669"/>
    <property type="project" value="UniProtKB-SubCell"/>
</dbReference>
<dbReference type="AlphaFoldDB" id="Q1JWV2"/>
<proteinExistence type="predicted"/>
<keyword evidence="7 9" id="KW-0010">Activator</keyword>
<evidence type="ECO:0000256" key="5">
    <source>
        <dbReference type="ARBA" id="ARBA00023015"/>
    </source>
</evidence>
<dbReference type="PROSITE" id="PS50110">
    <property type="entry name" value="RESPONSE_REGULATORY"/>
    <property type="match status" value="1"/>
</dbReference>
<organism evidence="12 13">
    <name type="scientific">Desulfuromonas acetoxidans (strain DSM 684 / 11070)</name>
    <dbReference type="NCBI Taxonomy" id="281689"/>
    <lineage>
        <taxon>Bacteria</taxon>
        <taxon>Pseudomonadati</taxon>
        <taxon>Thermodesulfobacteriota</taxon>
        <taxon>Desulfuromonadia</taxon>
        <taxon>Desulfuromonadales</taxon>
        <taxon>Desulfuromonadaceae</taxon>
        <taxon>Desulfuromonas</taxon>
    </lineage>
</organism>
<keyword evidence="2 9" id="KW-0963">Cytoplasm</keyword>
<evidence type="ECO:0000256" key="10">
    <source>
        <dbReference type="PROSITE-ProRule" id="PRU00169"/>
    </source>
</evidence>
<dbReference type="EMBL" id="AAEW02000019">
    <property type="protein sequence ID" value="EAT14692.1"/>
    <property type="molecule type" value="Genomic_DNA"/>
</dbReference>
<reference evidence="12" key="1">
    <citation type="submission" date="2006-05" db="EMBL/GenBank/DDBJ databases">
        <title>Annotation of the draft genome assembly of Desulfuromonas acetoxidans DSM 684.</title>
        <authorList>
            <consortium name="US DOE Joint Genome Institute (JGI-ORNL)"/>
            <person name="Larimer F."/>
            <person name="Land M."/>
            <person name="Hauser L."/>
        </authorList>
    </citation>
    <scope>NUCLEOTIDE SEQUENCE [LARGE SCALE GENOMIC DNA]</scope>
    <source>
        <strain evidence="12">DSM 684</strain>
    </source>
</reference>
<dbReference type="GO" id="GO:0003677">
    <property type="term" value="F:DNA binding"/>
    <property type="evidence" value="ECO:0007669"/>
    <property type="project" value="UniProtKB-KW"/>
</dbReference>
<keyword evidence="4 9" id="KW-0902">Two-component regulatory system</keyword>
<dbReference type="InterPro" id="IPR001789">
    <property type="entry name" value="Sig_transdc_resp-reg_receiver"/>
</dbReference>
<gene>
    <name evidence="12" type="ORF">Dace_0657</name>
</gene>